<evidence type="ECO:0000259" key="2">
    <source>
        <dbReference type="Pfam" id="PF12697"/>
    </source>
</evidence>
<dbReference type="AlphaFoldDB" id="A0A7Y6UMA7"/>
<dbReference type="PANTHER" id="PTHR37017:SF11">
    <property type="entry name" value="ESTERASE_LIPASE_THIOESTERASE DOMAIN-CONTAINING PROTEIN"/>
    <property type="match status" value="1"/>
</dbReference>
<feature type="domain" description="AB hydrolase-1" evidence="2">
    <location>
        <begin position="32"/>
        <end position="244"/>
    </location>
</feature>
<dbReference type="Pfam" id="PF12697">
    <property type="entry name" value="Abhydrolase_6"/>
    <property type="match status" value="1"/>
</dbReference>
<reference evidence="3 4" key="1">
    <citation type="submission" date="2020-06" db="EMBL/GenBank/DDBJ databases">
        <authorList>
            <person name="Grouzdev D.S."/>
        </authorList>
    </citation>
    <scope>NUCLEOTIDE SEQUENCE [LARGE SCALE GENOMIC DNA]</scope>
    <source>
        <strain evidence="3 4">HO-A22</strain>
    </source>
</reference>
<keyword evidence="1" id="KW-0732">Signal</keyword>
<comment type="caution">
    <text evidence="3">The sequence shown here is derived from an EMBL/GenBank/DDBJ whole genome shotgun (WGS) entry which is preliminary data.</text>
</comment>
<dbReference type="PANTHER" id="PTHR37017">
    <property type="entry name" value="AB HYDROLASE-1 DOMAIN-CONTAINING PROTEIN-RELATED"/>
    <property type="match status" value="1"/>
</dbReference>
<dbReference type="RefSeq" id="WP_176352547.1">
    <property type="nucleotide sequence ID" value="NZ_JABWDU010000002.1"/>
</dbReference>
<dbReference type="Proteomes" id="UP000520198">
    <property type="component" value="Unassembled WGS sequence"/>
</dbReference>
<dbReference type="InterPro" id="IPR052897">
    <property type="entry name" value="Sec-Metab_Biosynth_Hydrolase"/>
</dbReference>
<proteinExistence type="predicted"/>
<gene>
    <name evidence="3" type="ORF">HT585_08750</name>
</gene>
<accession>A0A7Y6UMA7</accession>
<dbReference type="InterPro" id="IPR000073">
    <property type="entry name" value="AB_hydrolase_1"/>
</dbReference>
<dbReference type="EMBL" id="JABWDU010000002">
    <property type="protein sequence ID" value="NVD38942.1"/>
    <property type="molecule type" value="Genomic_DNA"/>
</dbReference>
<name>A0A7Y6UMA7_9HYPH</name>
<sequence>MLKKSLLAAAASLALVAAGTTAFAADKGAKTVVLVHGAFADGTGWRGVYDILKKDGYNVSIVQNTTTSLAADVAATRQAIAKSEGPVVLVGHSYGGVVISEAGTDEKVQSVVYIAAFAPDKGESVSTLIANPPAGAPVPPILPPVDGFLFLDKAKFAASFAADVDAETAAFMADSQVPWGVEALTGAVTEPAWKTKPSYYLVAAQDLMIPPAAQAMMAKRAGATVVEVPGSHAIYVSNPKAVADLIEKAAQPAN</sequence>
<dbReference type="GO" id="GO:0016787">
    <property type="term" value="F:hydrolase activity"/>
    <property type="evidence" value="ECO:0007669"/>
    <property type="project" value="UniProtKB-KW"/>
</dbReference>
<dbReference type="Gene3D" id="3.40.50.1820">
    <property type="entry name" value="alpha/beta hydrolase"/>
    <property type="match status" value="1"/>
</dbReference>
<keyword evidence="3" id="KW-0378">Hydrolase</keyword>
<evidence type="ECO:0000313" key="4">
    <source>
        <dbReference type="Proteomes" id="UP000520198"/>
    </source>
</evidence>
<keyword evidence="4" id="KW-1185">Reference proteome</keyword>
<evidence type="ECO:0000313" key="3">
    <source>
        <dbReference type="EMBL" id="NVD38942.1"/>
    </source>
</evidence>
<organism evidence="3 4">
    <name type="scientific">Ensifer oleiphilus</name>
    <dbReference type="NCBI Taxonomy" id="2742698"/>
    <lineage>
        <taxon>Bacteria</taxon>
        <taxon>Pseudomonadati</taxon>
        <taxon>Pseudomonadota</taxon>
        <taxon>Alphaproteobacteria</taxon>
        <taxon>Hyphomicrobiales</taxon>
        <taxon>Rhizobiaceae</taxon>
        <taxon>Sinorhizobium/Ensifer group</taxon>
        <taxon>Ensifer</taxon>
    </lineage>
</organism>
<feature type="signal peptide" evidence="1">
    <location>
        <begin position="1"/>
        <end position="24"/>
    </location>
</feature>
<dbReference type="InterPro" id="IPR029058">
    <property type="entry name" value="AB_hydrolase_fold"/>
</dbReference>
<feature type="chain" id="PRO_5031552407" evidence="1">
    <location>
        <begin position="25"/>
        <end position="254"/>
    </location>
</feature>
<evidence type="ECO:0000256" key="1">
    <source>
        <dbReference type="SAM" id="SignalP"/>
    </source>
</evidence>
<dbReference type="SUPFAM" id="SSF53474">
    <property type="entry name" value="alpha/beta-Hydrolases"/>
    <property type="match status" value="1"/>
</dbReference>
<protein>
    <submittedName>
        <fullName evidence="3">Alpha/beta hydrolase</fullName>
    </submittedName>
</protein>